<gene>
    <name evidence="2" type="ORF">DFR49_0110</name>
</gene>
<dbReference type="AlphaFoldDB" id="A0A397P7S9"/>
<dbReference type="NCBIfam" id="TIGR03100">
    <property type="entry name" value="hydr1_PEP"/>
    <property type="match status" value="1"/>
</dbReference>
<name>A0A397P7S9_9SPHN</name>
<dbReference type="OrthoDB" id="249225at2"/>
<dbReference type="InterPro" id="IPR022742">
    <property type="entry name" value="Hydrolase_4"/>
</dbReference>
<dbReference type="SUPFAM" id="SSF53474">
    <property type="entry name" value="alpha/beta-Hydrolases"/>
    <property type="match status" value="1"/>
</dbReference>
<dbReference type="InterPro" id="IPR017531">
    <property type="entry name" value="Hydrolase-1_PEP"/>
</dbReference>
<reference evidence="2 3" key="1">
    <citation type="submission" date="2018-08" db="EMBL/GenBank/DDBJ databases">
        <title>Genomic Encyclopedia of Type Strains, Phase IV (KMG-IV): sequencing the most valuable type-strain genomes for metagenomic binning, comparative biology and taxonomic classification.</title>
        <authorList>
            <person name="Goeker M."/>
        </authorList>
    </citation>
    <scope>NUCLEOTIDE SEQUENCE [LARGE SCALE GENOMIC DNA]</scope>
    <source>
        <strain evidence="2 3">DSM 25527</strain>
    </source>
</reference>
<accession>A0A397P7S9</accession>
<comment type="caution">
    <text evidence="2">The sequence shown here is derived from an EMBL/GenBank/DDBJ whole genome shotgun (WGS) entry which is preliminary data.</text>
</comment>
<dbReference type="Proteomes" id="UP000266568">
    <property type="component" value="Unassembled WGS sequence"/>
</dbReference>
<dbReference type="InterPro" id="IPR029058">
    <property type="entry name" value="AB_hydrolase_fold"/>
</dbReference>
<dbReference type="EMBL" id="QXDC01000002">
    <property type="protein sequence ID" value="RIA45590.1"/>
    <property type="molecule type" value="Genomic_DNA"/>
</dbReference>
<protein>
    <submittedName>
        <fullName evidence="2">Exosortase A-associated hydrolase 1</fullName>
    </submittedName>
</protein>
<dbReference type="GO" id="GO:0016787">
    <property type="term" value="F:hydrolase activity"/>
    <property type="evidence" value="ECO:0007669"/>
    <property type="project" value="UniProtKB-KW"/>
</dbReference>
<sequence>MRTLIAFPCEGETLIGTLDAAPGTTGLLIVSGGNEIRVGAHRGMALLAERLAAAGVSVFRFDRRGIGDSTGANGGYASSGPDIAAAVRAFRAQVPHLSTLIGFGNCDAATALALFGRDAGIDRLILANPWVVDEDDDLPPAAAIRARYAERLRDPQTWLRAARGGISIGKFISGLKKISNNSPKDANGLADRMFAVLPPTATVILAKGDATAIAFADAAHTRGWVGTPIEIATASHSFARVDDGEALYQTIARAILNDRSC</sequence>
<evidence type="ECO:0000313" key="3">
    <source>
        <dbReference type="Proteomes" id="UP000266568"/>
    </source>
</evidence>
<keyword evidence="2" id="KW-0378">Hydrolase</keyword>
<evidence type="ECO:0000259" key="1">
    <source>
        <dbReference type="Pfam" id="PF12146"/>
    </source>
</evidence>
<keyword evidence="3" id="KW-1185">Reference proteome</keyword>
<feature type="domain" description="Serine aminopeptidase S33" evidence="1">
    <location>
        <begin position="44"/>
        <end position="150"/>
    </location>
</feature>
<dbReference type="RefSeq" id="WP_119034119.1">
    <property type="nucleotide sequence ID" value="NZ_QXDC01000002.1"/>
</dbReference>
<evidence type="ECO:0000313" key="2">
    <source>
        <dbReference type="EMBL" id="RIA45590.1"/>
    </source>
</evidence>
<organism evidence="2 3">
    <name type="scientific">Hephaestia caeni</name>
    <dbReference type="NCBI Taxonomy" id="645617"/>
    <lineage>
        <taxon>Bacteria</taxon>
        <taxon>Pseudomonadati</taxon>
        <taxon>Pseudomonadota</taxon>
        <taxon>Alphaproteobacteria</taxon>
        <taxon>Sphingomonadales</taxon>
        <taxon>Sphingomonadaceae</taxon>
        <taxon>Hephaestia</taxon>
    </lineage>
</organism>
<dbReference type="Gene3D" id="3.40.50.1820">
    <property type="entry name" value="alpha/beta hydrolase"/>
    <property type="match status" value="1"/>
</dbReference>
<dbReference type="Pfam" id="PF12146">
    <property type="entry name" value="Hydrolase_4"/>
    <property type="match status" value="1"/>
</dbReference>
<proteinExistence type="predicted"/>